<dbReference type="Proteomes" id="UP001165679">
    <property type="component" value="Unassembled WGS sequence"/>
</dbReference>
<evidence type="ECO:0000256" key="1">
    <source>
        <dbReference type="SAM" id="MobiDB-lite"/>
    </source>
</evidence>
<sequence length="324" mass="35333">MVSVRRHEGNWNKRLACGGMVLGLILASQAFAVVLDPPIPSSRDAQSKHQDAAADHHYDPQDTQRGTRATPIVVEIHQPEHQRPIATQTEKEGEWYASPDWWVAGFTGALFFATVGLWVFTGMLWNTTKKAVRDGELAVAAATTAAKAAVKQADVAEQTAEKQLRAYLCLSPASMIVVKPGEELTCSISITNQGATPASNGIVVFGFSVCRPLGDNDYYVPIENVIISKSPIILAANSQPYPLVLKDGTPLSGLNFMRIQSGDNIIVIAGVVRYKDIFGIERYTCFNYSYNWDQMLKVDDMIVKDGFVGAQGPATFSMCGNDMD</sequence>
<keyword evidence="4" id="KW-1185">Reference proteome</keyword>
<evidence type="ECO:0000313" key="4">
    <source>
        <dbReference type="Proteomes" id="UP001165679"/>
    </source>
</evidence>
<dbReference type="EMBL" id="JAPDNT010000003">
    <property type="protein sequence ID" value="MCW3474420.1"/>
    <property type="molecule type" value="Genomic_DNA"/>
</dbReference>
<keyword evidence="2" id="KW-1133">Transmembrane helix</keyword>
<keyword evidence="2" id="KW-0472">Membrane</keyword>
<feature type="region of interest" description="Disordered" evidence="1">
    <location>
        <begin position="42"/>
        <end position="66"/>
    </location>
</feature>
<feature type="compositionally biased region" description="Basic and acidic residues" evidence="1">
    <location>
        <begin position="45"/>
        <end position="62"/>
    </location>
</feature>
<comment type="caution">
    <text evidence="3">The sequence shown here is derived from an EMBL/GenBank/DDBJ whole genome shotgun (WGS) entry which is preliminary data.</text>
</comment>
<feature type="transmembrane region" description="Helical" evidence="2">
    <location>
        <begin position="101"/>
        <end position="125"/>
    </location>
</feature>
<gene>
    <name evidence="3" type="ORF">OL599_07475</name>
</gene>
<protein>
    <submittedName>
        <fullName evidence="3">Uncharacterized protein</fullName>
    </submittedName>
</protein>
<evidence type="ECO:0000256" key="2">
    <source>
        <dbReference type="SAM" id="Phobius"/>
    </source>
</evidence>
<reference evidence="3" key="2">
    <citation type="submission" date="2022-10" db="EMBL/GenBank/DDBJ databases">
        <authorList>
            <person name="Trinh H.N."/>
        </authorList>
    </citation>
    <scope>NUCLEOTIDE SEQUENCE</scope>
    <source>
        <strain evidence="3">RN2-1</strain>
    </source>
</reference>
<accession>A0AA41YKS0</accession>
<dbReference type="AlphaFoldDB" id="A0AA41YKS0"/>
<evidence type="ECO:0000313" key="3">
    <source>
        <dbReference type="EMBL" id="MCW3474420.1"/>
    </source>
</evidence>
<keyword evidence="2" id="KW-0812">Transmembrane</keyword>
<proteinExistence type="predicted"/>
<reference evidence="3" key="1">
    <citation type="submission" date="2022-09" db="EMBL/GenBank/DDBJ databases">
        <title>Rhodovastum sp. nov. RN2-1 isolated from soil in Seongnam, South Korea.</title>
        <authorList>
            <person name="Le N.T."/>
        </authorList>
    </citation>
    <scope>NUCLEOTIDE SEQUENCE</scope>
    <source>
        <strain evidence="3">RN2-1</strain>
    </source>
</reference>
<name>A0AA41YKS0_9PROT</name>
<organism evidence="3 4">
    <name type="scientific">Limobrevibacterium gyesilva</name>
    <dbReference type="NCBI Taxonomy" id="2991712"/>
    <lineage>
        <taxon>Bacteria</taxon>
        <taxon>Pseudomonadati</taxon>
        <taxon>Pseudomonadota</taxon>
        <taxon>Alphaproteobacteria</taxon>
        <taxon>Acetobacterales</taxon>
        <taxon>Acetobacteraceae</taxon>
        <taxon>Limobrevibacterium</taxon>
    </lineage>
</organism>